<protein>
    <submittedName>
        <fullName evidence="4">RND family efflux transporter MFP subunit</fullName>
    </submittedName>
</protein>
<evidence type="ECO:0000256" key="1">
    <source>
        <dbReference type="ARBA" id="ARBA00009477"/>
    </source>
</evidence>
<dbReference type="InterPro" id="IPR058792">
    <property type="entry name" value="Beta-barrel_RND_2"/>
</dbReference>
<dbReference type="EMBL" id="PVTV01000011">
    <property type="protein sequence ID" value="PRY99685.1"/>
    <property type="molecule type" value="Genomic_DNA"/>
</dbReference>
<dbReference type="PANTHER" id="PTHR30469">
    <property type="entry name" value="MULTIDRUG RESISTANCE PROTEIN MDTA"/>
    <property type="match status" value="1"/>
</dbReference>
<dbReference type="Gene3D" id="2.40.30.170">
    <property type="match status" value="1"/>
</dbReference>
<feature type="signal peptide" evidence="2">
    <location>
        <begin position="1"/>
        <end position="24"/>
    </location>
</feature>
<keyword evidence="5" id="KW-1185">Reference proteome</keyword>
<name>A0A2T0XL90_9BURK</name>
<dbReference type="RefSeq" id="WP_106226953.1">
    <property type="nucleotide sequence ID" value="NZ_PVTV01000011.1"/>
</dbReference>
<dbReference type="Pfam" id="PF25954">
    <property type="entry name" value="Beta-barrel_RND_2"/>
    <property type="match status" value="1"/>
</dbReference>
<evidence type="ECO:0000256" key="2">
    <source>
        <dbReference type="SAM" id="SignalP"/>
    </source>
</evidence>
<keyword evidence="2" id="KW-0732">Signal</keyword>
<dbReference type="AlphaFoldDB" id="A0A2T0XL90"/>
<dbReference type="GO" id="GO:1990281">
    <property type="term" value="C:efflux pump complex"/>
    <property type="evidence" value="ECO:0007669"/>
    <property type="project" value="TreeGrafter"/>
</dbReference>
<evidence type="ECO:0000259" key="3">
    <source>
        <dbReference type="Pfam" id="PF25954"/>
    </source>
</evidence>
<accession>A0A2T0XL90</accession>
<evidence type="ECO:0000313" key="5">
    <source>
        <dbReference type="Proteomes" id="UP000238308"/>
    </source>
</evidence>
<reference evidence="4 5" key="1">
    <citation type="submission" date="2018-03" db="EMBL/GenBank/DDBJ databases">
        <title>Genomic Encyclopedia of Type Strains, Phase III (KMG-III): the genomes of soil and plant-associated and newly described type strains.</title>
        <authorList>
            <person name="Whitman W."/>
        </authorList>
    </citation>
    <scope>NUCLEOTIDE SEQUENCE [LARGE SCALE GENOMIC DNA]</scope>
    <source>
        <strain evidence="4 5">MWH-P2sevCIIIb</strain>
    </source>
</reference>
<sequence length="378" mass="39736">MKRIVLMSIIATSVLLPLPLPGSAAVATAKPGLTVTVTHPVAAKIDSSLSANGSITAWQEASIGTEVGGLRMAEVLVNVGDRVKRGQILASFSTDTVNADLAVTKAQAAEAAAALSDAQANAAGARNLKDSGALSAQQISQYLTAEQTANARLEAAKAQVNVQALRLRNTQVRAPDDGIISARQATVGAVVPAGTELFKMVRQGRLEWRAEVTAEELGRITPAAKVQIYPASLTRGQNPVIGTVRMIAPTVDTQTRTAIVYVDLPSLSNEDVSLRAGMFASGKFDLGQTTGLTLPQESVVVRDGFTYVFKVGADNRVVQLKVKLGSRFDKRVEIIEGVTTDDLVAESGAGFLSNGDLVAIDQGESKQPQPVPSKQQDR</sequence>
<evidence type="ECO:0000313" key="4">
    <source>
        <dbReference type="EMBL" id="PRY99685.1"/>
    </source>
</evidence>
<dbReference type="NCBIfam" id="TIGR01730">
    <property type="entry name" value="RND_mfp"/>
    <property type="match status" value="1"/>
</dbReference>
<dbReference type="OrthoDB" id="10524at2"/>
<organism evidence="4 5">
    <name type="scientific">Jezberella montanilacus</name>
    <dbReference type="NCBI Taxonomy" id="323426"/>
    <lineage>
        <taxon>Bacteria</taxon>
        <taxon>Pseudomonadati</taxon>
        <taxon>Pseudomonadota</taxon>
        <taxon>Betaproteobacteria</taxon>
        <taxon>Burkholderiales</taxon>
        <taxon>Alcaligenaceae</taxon>
        <taxon>Jezberella</taxon>
    </lineage>
</organism>
<dbReference type="SUPFAM" id="SSF111369">
    <property type="entry name" value="HlyD-like secretion proteins"/>
    <property type="match status" value="1"/>
</dbReference>
<feature type="chain" id="PRO_5015642688" evidence="2">
    <location>
        <begin position="25"/>
        <end position="378"/>
    </location>
</feature>
<dbReference type="Gene3D" id="1.10.287.470">
    <property type="entry name" value="Helix hairpin bin"/>
    <property type="match status" value="1"/>
</dbReference>
<dbReference type="GO" id="GO:0015562">
    <property type="term" value="F:efflux transmembrane transporter activity"/>
    <property type="evidence" value="ECO:0007669"/>
    <property type="project" value="TreeGrafter"/>
</dbReference>
<dbReference type="InterPro" id="IPR006143">
    <property type="entry name" value="RND_pump_MFP"/>
</dbReference>
<comment type="caution">
    <text evidence="4">The sequence shown here is derived from an EMBL/GenBank/DDBJ whole genome shotgun (WGS) entry which is preliminary data.</text>
</comment>
<dbReference type="Gene3D" id="2.40.50.100">
    <property type="match status" value="1"/>
</dbReference>
<feature type="domain" description="CusB-like beta-barrel" evidence="3">
    <location>
        <begin position="210"/>
        <end position="284"/>
    </location>
</feature>
<comment type="similarity">
    <text evidence="1">Belongs to the membrane fusion protein (MFP) (TC 8.A.1) family.</text>
</comment>
<dbReference type="PANTHER" id="PTHR30469:SF15">
    <property type="entry name" value="HLYD FAMILY OF SECRETION PROTEINS"/>
    <property type="match status" value="1"/>
</dbReference>
<dbReference type="Gene3D" id="2.40.420.20">
    <property type="match status" value="1"/>
</dbReference>
<gene>
    <name evidence="4" type="ORF">BCM14_1138</name>
</gene>
<dbReference type="Proteomes" id="UP000238308">
    <property type="component" value="Unassembled WGS sequence"/>
</dbReference>
<proteinExistence type="inferred from homology"/>